<dbReference type="InterPro" id="IPR025422">
    <property type="entry name" value="TGA_domain"/>
</dbReference>
<evidence type="ECO:0000313" key="3">
    <source>
        <dbReference type="Proteomes" id="UP001417504"/>
    </source>
</evidence>
<accession>A0AAP0KI87</accession>
<dbReference type="GO" id="GO:0043565">
    <property type="term" value="F:sequence-specific DNA binding"/>
    <property type="evidence" value="ECO:0007669"/>
    <property type="project" value="InterPro"/>
</dbReference>
<dbReference type="Proteomes" id="UP001417504">
    <property type="component" value="Unassembled WGS sequence"/>
</dbReference>
<dbReference type="PROSITE" id="PS51806">
    <property type="entry name" value="DOG1"/>
    <property type="match status" value="1"/>
</dbReference>
<evidence type="ECO:0000259" key="1">
    <source>
        <dbReference type="PROSITE" id="PS51806"/>
    </source>
</evidence>
<protein>
    <recommendedName>
        <fullName evidence="1">DOG1 domain-containing protein</fullName>
    </recommendedName>
</protein>
<sequence>MNFGQFYEIWLQQLQALQELASVPKPPSSPDHDPYLTHLVHRFISHYEDYYRVKSHSARTGRGGVFSIFAAPWLSSLERSLHWVAGWRPTTIFHLLYTETSARFEARLLDFLHGLRTGDLSDLSPSQLSLVSDLQCTTVTQENLITDQLSLWQESACHLVSDDQDDPEIQRLIKVLNNADDLRLSMMKKVVEILTPQQAVEFLIASAELQFGIRGWGLDKDRDRHNSLSLQQS</sequence>
<organism evidence="2 3">
    <name type="scientific">Stephania japonica</name>
    <dbReference type="NCBI Taxonomy" id="461633"/>
    <lineage>
        <taxon>Eukaryota</taxon>
        <taxon>Viridiplantae</taxon>
        <taxon>Streptophyta</taxon>
        <taxon>Embryophyta</taxon>
        <taxon>Tracheophyta</taxon>
        <taxon>Spermatophyta</taxon>
        <taxon>Magnoliopsida</taxon>
        <taxon>Ranunculales</taxon>
        <taxon>Menispermaceae</taxon>
        <taxon>Menispermoideae</taxon>
        <taxon>Cissampelideae</taxon>
        <taxon>Stephania</taxon>
    </lineage>
</organism>
<comment type="caution">
    <text evidence="2">The sequence shown here is derived from an EMBL/GenBank/DDBJ whole genome shotgun (WGS) entry which is preliminary data.</text>
</comment>
<dbReference type="PANTHER" id="PTHR46354">
    <property type="entry name" value="DOG1 DOMAIN-CONTAINING PROTEIN"/>
    <property type="match status" value="1"/>
</dbReference>
<proteinExistence type="predicted"/>
<keyword evidence="3" id="KW-1185">Reference proteome</keyword>
<dbReference type="PANTHER" id="PTHR46354:SF12">
    <property type="entry name" value="DNA-BINDING PROTEIN-LIKE PROTEIN"/>
    <property type="match status" value="1"/>
</dbReference>
<name>A0AAP0KI87_9MAGN</name>
<evidence type="ECO:0000313" key="2">
    <source>
        <dbReference type="EMBL" id="KAK9153051.1"/>
    </source>
</evidence>
<gene>
    <name evidence="2" type="ORF">Sjap_000531</name>
</gene>
<feature type="domain" description="DOG1" evidence="1">
    <location>
        <begin position="1"/>
        <end position="223"/>
    </location>
</feature>
<dbReference type="GO" id="GO:0006351">
    <property type="term" value="P:DNA-templated transcription"/>
    <property type="evidence" value="ECO:0007669"/>
    <property type="project" value="InterPro"/>
</dbReference>
<dbReference type="EMBL" id="JBBNAE010000001">
    <property type="protein sequence ID" value="KAK9153051.1"/>
    <property type="molecule type" value="Genomic_DNA"/>
</dbReference>
<dbReference type="Pfam" id="PF14144">
    <property type="entry name" value="DOG1"/>
    <property type="match status" value="1"/>
</dbReference>
<reference evidence="2 3" key="1">
    <citation type="submission" date="2024-01" db="EMBL/GenBank/DDBJ databases">
        <title>Genome assemblies of Stephania.</title>
        <authorList>
            <person name="Yang L."/>
        </authorList>
    </citation>
    <scope>NUCLEOTIDE SEQUENCE [LARGE SCALE GENOMIC DNA]</scope>
    <source>
        <strain evidence="2">QJT</strain>
        <tissue evidence="2">Leaf</tissue>
    </source>
</reference>
<dbReference type="AlphaFoldDB" id="A0AAP0KI87"/>
<dbReference type="InterPro" id="IPR051886">
    <property type="entry name" value="Seed_Dev/Stress_Resp_Reg"/>
</dbReference>